<dbReference type="EMBL" id="MVOG01000039">
    <property type="protein sequence ID" value="PAU67571.1"/>
    <property type="molecule type" value="Genomic_DNA"/>
</dbReference>
<dbReference type="Proteomes" id="UP000217986">
    <property type="component" value="Unassembled WGS sequence"/>
</dbReference>
<protein>
    <submittedName>
        <fullName evidence="1">Uncharacterized protein</fullName>
    </submittedName>
</protein>
<dbReference type="AlphaFoldDB" id="A0A2A2EEX4"/>
<gene>
    <name evidence="1" type="ORF">B1400_1639</name>
</gene>
<reference evidence="1 2" key="1">
    <citation type="journal article" date="2017" name="ISME J.">
        <title>Unveiling bifidobacterial biogeography across the mammalian branch of the tree of life.</title>
        <authorList>
            <person name="Milani C."/>
            <person name="Mangifesta M."/>
            <person name="Mancabelli L."/>
            <person name="Lugli G.A."/>
            <person name="James K."/>
            <person name="Duranti S."/>
            <person name="Turroni F."/>
            <person name="Ferrario C."/>
            <person name="Ossiprandi M.C."/>
            <person name="van Sinderen D."/>
            <person name="Ventura M."/>
        </authorList>
    </citation>
    <scope>NUCLEOTIDE SEQUENCE [LARGE SCALE GENOMIC DNA]</scope>
    <source>
        <strain evidence="1 2">70</strain>
    </source>
</reference>
<evidence type="ECO:0000313" key="2">
    <source>
        <dbReference type="Proteomes" id="UP000217986"/>
    </source>
</evidence>
<evidence type="ECO:0000313" key="1">
    <source>
        <dbReference type="EMBL" id="PAU67571.1"/>
    </source>
</evidence>
<organism evidence="1 2">
    <name type="scientific">Bifidobacterium italicum</name>
    <dbReference type="NCBI Taxonomy" id="1960968"/>
    <lineage>
        <taxon>Bacteria</taxon>
        <taxon>Bacillati</taxon>
        <taxon>Actinomycetota</taxon>
        <taxon>Actinomycetes</taxon>
        <taxon>Bifidobacteriales</taxon>
        <taxon>Bifidobacteriaceae</taxon>
        <taxon>Bifidobacterium</taxon>
    </lineage>
</organism>
<sequence>MTAQKANPILAAKGLIIHTEQGYWIPTDYGRNLGVEARSNERGATWPVYPPELGILVLGMLL</sequence>
<accession>A0A2A2EEX4</accession>
<comment type="caution">
    <text evidence="1">The sequence shown here is derived from an EMBL/GenBank/DDBJ whole genome shotgun (WGS) entry which is preliminary data.</text>
</comment>
<name>A0A2A2EEX4_9BIFI</name>
<keyword evidence="2" id="KW-1185">Reference proteome</keyword>
<proteinExistence type="predicted"/>